<name>A0ABP9FBD3_9PSEU</name>
<feature type="compositionally biased region" description="Acidic residues" evidence="4">
    <location>
        <begin position="348"/>
        <end position="361"/>
    </location>
</feature>
<evidence type="ECO:0000256" key="3">
    <source>
        <dbReference type="RuleBase" id="RU362042"/>
    </source>
</evidence>
<dbReference type="Proteomes" id="UP001500457">
    <property type="component" value="Unassembled WGS sequence"/>
</dbReference>
<feature type="region of interest" description="Disordered" evidence="4">
    <location>
        <begin position="1"/>
        <end position="382"/>
    </location>
</feature>
<keyword evidence="3" id="KW-0812">Transmembrane</keyword>
<evidence type="ECO:0000256" key="2">
    <source>
        <dbReference type="ARBA" id="ARBA00009370"/>
    </source>
</evidence>
<dbReference type="SUPFAM" id="SSF51306">
    <property type="entry name" value="LexA/Signal peptidase"/>
    <property type="match status" value="1"/>
</dbReference>
<dbReference type="EC" id="3.4.21.89" evidence="3"/>
<feature type="region of interest" description="Disordered" evidence="4">
    <location>
        <begin position="641"/>
        <end position="673"/>
    </location>
</feature>
<feature type="compositionally biased region" description="Polar residues" evidence="4">
    <location>
        <begin position="256"/>
        <end position="267"/>
    </location>
</feature>
<comment type="similarity">
    <text evidence="2 3">Belongs to the peptidase S26 family.</text>
</comment>
<feature type="compositionally biased region" description="Pro residues" evidence="4">
    <location>
        <begin position="188"/>
        <end position="223"/>
    </location>
</feature>
<gene>
    <name evidence="6" type="ORF">GCM10023203_52780</name>
</gene>
<feature type="compositionally biased region" description="Pro residues" evidence="4">
    <location>
        <begin position="1"/>
        <end position="12"/>
    </location>
</feature>
<dbReference type="CDD" id="cd06530">
    <property type="entry name" value="S26_SPase_I"/>
    <property type="match status" value="1"/>
</dbReference>
<dbReference type="InterPro" id="IPR036286">
    <property type="entry name" value="LexA/Signal_pep-like_sf"/>
</dbReference>
<feature type="transmembrane region" description="Helical" evidence="3">
    <location>
        <begin position="391"/>
        <end position="414"/>
    </location>
</feature>
<keyword evidence="7" id="KW-1185">Reference proteome</keyword>
<protein>
    <recommendedName>
        <fullName evidence="3">Signal peptidase I</fullName>
        <ecNumber evidence="3">3.4.21.89</ecNumber>
    </recommendedName>
</protein>
<feature type="compositionally biased region" description="Low complexity" evidence="4">
    <location>
        <begin position="242"/>
        <end position="253"/>
    </location>
</feature>
<dbReference type="EMBL" id="BAABHQ010000022">
    <property type="protein sequence ID" value="GAA4892348.1"/>
    <property type="molecule type" value="Genomic_DNA"/>
</dbReference>
<dbReference type="InterPro" id="IPR000223">
    <property type="entry name" value="Pept_S26A_signal_pept_1"/>
</dbReference>
<evidence type="ECO:0000259" key="5">
    <source>
        <dbReference type="Pfam" id="PF10502"/>
    </source>
</evidence>
<dbReference type="InterPro" id="IPR019533">
    <property type="entry name" value="Peptidase_S26"/>
</dbReference>
<dbReference type="PANTHER" id="PTHR43390">
    <property type="entry name" value="SIGNAL PEPTIDASE I"/>
    <property type="match status" value="1"/>
</dbReference>
<evidence type="ECO:0000256" key="4">
    <source>
        <dbReference type="SAM" id="MobiDB-lite"/>
    </source>
</evidence>
<evidence type="ECO:0000256" key="1">
    <source>
        <dbReference type="ARBA" id="ARBA00004401"/>
    </source>
</evidence>
<feature type="compositionally biased region" description="Low complexity" evidence="4">
    <location>
        <begin position="128"/>
        <end position="165"/>
    </location>
</feature>
<feature type="compositionally biased region" description="Low complexity" evidence="4">
    <location>
        <begin position="270"/>
        <end position="314"/>
    </location>
</feature>
<keyword evidence="3" id="KW-0472">Membrane</keyword>
<comment type="caution">
    <text evidence="6">The sequence shown here is derived from an EMBL/GenBank/DDBJ whole genome shotgun (WGS) entry which is preliminary data.</text>
</comment>
<keyword evidence="3" id="KW-0645">Protease</keyword>
<evidence type="ECO:0000313" key="7">
    <source>
        <dbReference type="Proteomes" id="UP001500457"/>
    </source>
</evidence>
<comment type="catalytic activity">
    <reaction evidence="3">
        <text>Cleavage of hydrophobic, N-terminal signal or leader sequences from secreted and periplasmic proteins.</text>
        <dbReference type="EC" id="3.4.21.89"/>
    </reaction>
</comment>
<dbReference type="Gene3D" id="2.10.109.10">
    <property type="entry name" value="Umud Fragment, subunit A"/>
    <property type="match status" value="1"/>
</dbReference>
<accession>A0ABP9FBD3</accession>
<keyword evidence="3" id="KW-0378">Hydrolase</keyword>
<evidence type="ECO:0000313" key="6">
    <source>
        <dbReference type="EMBL" id="GAA4892348.1"/>
    </source>
</evidence>
<reference evidence="7" key="1">
    <citation type="journal article" date="2019" name="Int. J. Syst. Evol. Microbiol.">
        <title>The Global Catalogue of Microorganisms (GCM) 10K type strain sequencing project: providing services to taxonomists for standard genome sequencing and annotation.</title>
        <authorList>
            <consortium name="The Broad Institute Genomics Platform"/>
            <consortium name="The Broad Institute Genome Sequencing Center for Infectious Disease"/>
            <person name="Wu L."/>
            <person name="Ma J."/>
        </authorList>
    </citation>
    <scope>NUCLEOTIDE SEQUENCE [LARGE SCALE GENOMIC DNA]</scope>
    <source>
        <strain evidence="7">JCM 17983</strain>
    </source>
</reference>
<keyword evidence="3" id="KW-1133">Transmembrane helix</keyword>
<dbReference type="Pfam" id="PF10502">
    <property type="entry name" value="Peptidase_S26"/>
    <property type="match status" value="1"/>
</dbReference>
<feature type="compositionally biased region" description="Pro residues" evidence="4">
    <location>
        <begin position="664"/>
        <end position="673"/>
    </location>
</feature>
<sequence>MRPQEPHGPPFRNPGAGGETTRRDGGSDGYGGRAPAHARPDDEHPADPYGDVPARTAGGVQAPYGASGWSGSDRPGDDFRPDPGYGSVGDPSGNGHGTSGNGRHSDPYGDPYGEAYGAPDAGRGAPGYGSSFGASGLSSGPDGLNGSRPGSPGAPAGWPGPYGQQGPPGPSGRPDDGGRAAYPAATPVAPPAPSGPPWAAAPPPAPFGVPRPSGPPPGGPTVPGPGNGHAPRPVAPPPGTHGAAASGPADPAANGRASNGTASNGSPANGAPATSSSADSAPSSASSSAASGGSSDTTSAADSGLAGADGFASRPPRPRTESTTTATTTALTGGANPGRHRRGAGAAADEDLPADDDEAAEADPGRRGRHGSAAGKPKGKAKKKGSFWRELPLLIVVAVVLTFVIQTFLARIYVIPSASMERTLHGCNGCANDRVAVDKLSYRFSEPSPGDVVVFRGPPAWGDNSEVGGSGPPSGNVLVRGLQSGLSLIGLAPPDEKDFVKRVIAVGGQTVACCDPQNRVTVDGQPLNEPYLYFQPNLGRTQADFAPVQVPAGQLWVMGDNRNNSADARVHGPIGVTDVIGKARVIVLPVGRWGGVPDTDPQAQVSALGAPGWTSAAPLAAGVLGAVPLVGVSRRLRRRWWSSGGGVRGPDELPGDDPGREPGASPPSPDPGR</sequence>
<dbReference type="PRINTS" id="PR00727">
    <property type="entry name" value="LEADERPTASE"/>
</dbReference>
<comment type="subcellular location">
    <subcellularLocation>
        <location evidence="1">Cell membrane</location>
        <topology evidence="1">Single-pass type II membrane protein</topology>
    </subcellularLocation>
    <subcellularLocation>
        <location evidence="3">Membrane</location>
        <topology evidence="3">Single-pass type II membrane protein</topology>
    </subcellularLocation>
</comment>
<dbReference type="PANTHER" id="PTHR43390:SF1">
    <property type="entry name" value="CHLOROPLAST PROCESSING PEPTIDASE"/>
    <property type="match status" value="1"/>
</dbReference>
<proteinExistence type="inferred from homology"/>
<feature type="domain" description="Peptidase S26" evidence="5">
    <location>
        <begin position="389"/>
        <end position="587"/>
    </location>
</feature>
<dbReference type="NCBIfam" id="TIGR02227">
    <property type="entry name" value="sigpep_I_bact"/>
    <property type="match status" value="1"/>
</dbReference>
<feature type="compositionally biased region" description="Low complexity" evidence="4">
    <location>
        <begin position="321"/>
        <end position="334"/>
    </location>
</feature>
<organism evidence="6 7">
    <name type="scientific">Actinomycetospora straminea</name>
    <dbReference type="NCBI Taxonomy" id="663607"/>
    <lineage>
        <taxon>Bacteria</taxon>
        <taxon>Bacillati</taxon>
        <taxon>Actinomycetota</taxon>
        <taxon>Actinomycetes</taxon>
        <taxon>Pseudonocardiales</taxon>
        <taxon>Pseudonocardiaceae</taxon>
        <taxon>Actinomycetospora</taxon>
    </lineage>
</organism>